<gene>
    <name evidence="2" type="ORF">ACFP90_13230</name>
</gene>
<accession>A0ABW1ZLQ0</accession>
<keyword evidence="2" id="KW-0132">Cell division</keyword>
<dbReference type="RefSeq" id="WP_380056583.1">
    <property type="nucleotide sequence ID" value="NZ_JBHSWB010000001.1"/>
</dbReference>
<protein>
    <submittedName>
        <fullName evidence="2">Cell division protein FtsB</fullName>
    </submittedName>
</protein>
<dbReference type="GO" id="GO:0051301">
    <property type="term" value="P:cell division"/>
    <property type="evidence" value="ECO:0007669"/>
    <property type="project" value="UniProtKB-KW"/>
</dbReference>
<sequence length="171" mass="18482">MTDAPPPPRPARRAWWRRVQRLPLSMMVASVLAALGIVQMSFQLGHMVYRSVTWSAETRQTLARVAALEQDRQVLQDAIRAANDPAYLEQLARCEGYVGKTEKVIVSSTAPPPASPATTARRCGCRKGVLGHEPWALSAGGGGAVLPRRRQSHTGAPDNGADTFSSPQRTA</sequence>
<dbReference type="EMBL" id="JBHSWB010000001">
    <property type="protein sequence ID" value="MFC6661197.1"/>
    <property type="molecule type" value="Genomic_DNA"/>
</dbReference>
<evidence type="ECO:0000256" key="1">
    <source>
        <dbReference type="SAM" id="MobiDB-lite"/>
    </source>
</evidence>
<name>A0ABW1ZLQ0_9DEIO</name>
<organism evidence="2 3">
    <name type="scientific">Deinococcus multiflagellatus</name>
    <dbReference type="NCBI Taxonomy" id="1656887"/>
    <lineage>
        <taxon>Bacteria</taxon>
        <taxon>Thermotogati</taxon>
        <taxon>Deinococcota</taxon>
        <taxon>Deinococci</taxon>
        <taxon>Deinococcales</taxon>
        <taxon>Deinococcaceae</taxon>
        <taxon>Deinococcus</taxon>
    </lineage>
</organism>
<evidence type="ECO:0000313" key="2">
    <source>
        <dbReference type="EMBL" id="MFC6661197.1"/>
    </source>
</evidence>
<proteinExistence type="predicted"/>
<feature type="region of interest" description="Disordered" evidence="1">
    <location>
        <begin position="137"/>
        <end position="171"/>
    </location>
</feature>
<reference evidence="3" key="1">
    <citation type="journal article" date="2019" name="Int. J. Syst. Evol. Microbiol.">
        <title>The Global Catalogue of Microorganisms (GCM) 10K type strain sequencing project: providing services to taxonomists for standard genome sequencing and annotation.</title>
        <authorList>
            <consortium name="The Broad Institute Genomics Platform"/>
            <consortium name="The Broad Institute Genome Sequencing Center for Infectious Disease"/>
            <person name="Wu L."/>
            <person name="Ma J."/>
        </authorList>
    </citation>
    <scope>NUCLEOTIDE SEQUENCE [LARGE SCALE GENOMIC DNA]</scope>
    <source>
        <strain evidence="3">CCUG 63830</strain>
    </source>
</reference>
<keyword evidence="2" id="KW-0131">Cell cycle</keyword>
<comment type="caution">
    <text evidence="2">The sequence shown here is derived from an EMBL/GenBank/DDBJ whole genome shotgun (WGS) entry which is preliminary data.</text>
</comment>
<keyword evidence="3" id="KW-1185">Reference proteome</keyword>
<dbReference type="Proteomes" id="UP001596317">
    <property type="component" value="Unassembled WGS sequence"/>
</dbReference>
<feature type="compositionally biased region" description="Polar residues" evidence="1">
    <location>
        <begin position="162"/>
        <end position="171"/>
    </location>
</feature>
<evidence type="ECO:0000313" key="3">
    <source>
        <dbReference type="Proteomes" id="UP001596317"/>
    </source>
</evidence>